<name>A0A117NFL7_PICGL</name>
<protein>
    <submittedName>
        <fullName evidence="1">Uncharacterized protein</fullName>
    </submittedName>
</protein>
<geneLocation type="mitochondrion" evidence="1"/>
<reference evidence="1" key="1">
    <citation type="journal article" date="2015" name="Genome Biol. Evol.">
        <title>Organellar Genomes of White Spruce (Picea glauca): Assembly and Annotation.</title>
        <authorList>
            <person name="Jackman S.D."/>
            <person name="Warren R.L."/>
            <person name="Gibb E.A."/>
            <person name="Vandervalk B.P."/>
            <person name="Mohamadi H."/>
            <person name="Chu J."/>
            <person name="Raymond A."/>
            <person name="Pleasance S."/>
            <person name="Coope R."/>
            <person name="Wildung M.R."/>
            <person name="Ritland C.E."/>
            <person name="Bousquet J."/>
            <person name="Jones S.J."/>
            <person name="Bohlmann J."/>
            <person name="Birol I."/>
        </authorList>
    </citation>
    <scope>NUCLEOTIDE SEQUENCE [LARGE SCALE GENOMIC DNA]</scope>
    <source>
        <tissue evidence="1">Flushing bud</tissue>
    </source>
</reference>
<dbReference type="AlphaFoldDB" id="A0A117NFL7"/>
<keyword evidence="1" id="KW-0496">Mitochondrion</keyword>
<dbReference type="EMBL" id="LKAM01000018">
    <property type="protein sequence ID" value="KUM45455.1"/>
    <property type="molecule type" value="Genomic_DNA"/>
</dbReference>
<accession>A0A117NFL7</accession>
<comment type="caution">
    <text evidence="1">The sequence shown here is derived from an EMBL/GenBank/DDBJ whole genome shotgun (WGS) entry which is preliminary data.</text>
</comment>
<organism evidence="1">
    <name type="scientific">Picea glauca</name>
    <name type="common">White spruce</name>
    <name type="synonym">Pinus glauca</name>
    <dbReference type="NCBI Taxonomy" id="3330"/>
    <lineage>
        <taxon>Eukaryota</taxon>
        <taxon>Viridiplantae</taxon>
        <taxon>Streptophyta</taxon>
        <taxon>Embryophyta</taxon>
        <taxon>Tracheophyta</taxon>
        <taxon>Spermatophyta</taxon>
        <taxon>Pinopsida</taxon>
        <taxon>Pinidae</taxon>
        <taxon>Conifers I</taxon>
        <taxon>Pinales</taxon>
        <taxon>Pinaceae</taxon>
        <taxon>Picea</taxon>
    </lineage>
</organism>
<proteinExistence type="predicted"/>
<evidence type="ECO:0000313" key="1">
    <source>
        <dbReference type="EMBL" id="KUM45455.1"/>
    </source>
</evidence>
<gene>
    <name evidence="1" type="ORF">ABT39_MTgene2557</name>
</gene>
<sequence>MGPIVRYAVDAGWTMGFMVFRYAMGGLEADSMVVGGRLDT</sequence>